<organism evidence="2 3">
    <name type="scientific">Desmophyllum pertusum</name>
    <dbReference type="NCBI Taxonomy" id="174260"/>
    <lineage>
        <taxon>Eukaryota</taxon>
        <taxon>Metazoa</taxon>
        <taxon>Cnidaria</taxon>
        <taxon>Anthozoa</taxon>
        <taxon>Hexacorallia</taxon>
        <taxon>Scleractinia</taxon>
        <taxon>Caryophylliina</taxon>
        <taxon>Caryophylliidae</taxon>
        <taxon>Desmophyllum</taxon>
    </lineage>
</organism>
<dbReference type="OrthoDB" id="10591427at2759"/>
<reference evidence="2" key="1">
    <citation type="submission" date="2023-01" db="EMBL/GenBank/DDBJ databases">
        <title>Genome assembly of the deep-sea coral Lophelia pertusa.</title>
        <authorList>
            <person name="Herrera S."/>
            <person name="Cordes E."/>
        </authorList>
    </citation>
    <scope>NUCLEOTIDE SEQUENCE</scope>
    <source>
        <strain evidence="2">USNM1676648</strain>
        <tissue evidence="2">Polyp</tissue>
    </source>
</reference>
<protein>
    <submittedName>
        <fullName evidence="2">Uncharacterized protein</fullName>
    </submittedName>
</protein>
<feature type="region of interest" description="Disordered" evidence="1">
    <location>
        <begin position="235"/>
        <end position="275"/>
    </location>
</feature>
<comment type="caution">
    <text evidence="2">The sequence shown here is derived from an EMBL/GenBank/DDBJ whole genome shotgun (WGS) entry which is preliminary data.</text>
</comment>
<evidence type="ECO:0000313" key="2">
    <source>
        <dbReference type="EMBL" id="KAJ7376748.1"/>
    </source>
</evidence>
<evidence type="ECO:0000256" key="1">
    <source>
        <dbReference type="SAM" id="MobiDB-lite"/>
    </source>
</evidence>
<sequence length="303" mass="34995">MMRHARNTTRQDSEATVIKANRKHQIVLNMEVKRIEMEKKMRERYFCFEMSLMKARRLKIVDRQKSLGIYRPHTMENGQDSRKEGRTDSFFFTQSVALDSKVKLPPVLERRRTISGFPSKLATSEEPRKLNKLAKNIDHHNFSDKERAKRFDKMRRSLKDGHGQSQTHSKIIKESSKLDERKADNEGKNNKNKKDEFCGSAEAVLNKDLIVQKDKLQLDGKNLAADVLAVKQERNADEVKEREFSEKIAPENEQNSGLNCNNPGQHSSKENDLEETCTDVAKLKTSSTKLIQLELTSTKNTKY</sequence>
<gene>
    <name evidence="2" type="ORF">OS493_032806</name>
</gene>
<dbReference type="Proteomes" id="UP001163046">
    <property type="component" value="Unassembled WGS sequence"/>
</dbReference>
<evidence type="ECO:0000313" key="3">
    <source>
        <dbReference type="Proteomes" id="UP001163046"/>
    </source>
</evidence>
<name>A0A9W9Z9V6_9CNID</name>
<keyword evidence="3" id="KW-1185">Reference proteome</keyword>
<feature type="compositionally biased region" description="Basic and acidic residues" evidence="1">
    <location>
        <begin position="171"/>
        <end position="194"/>
    </location>
</feature>
<dbReference type="AlphaFoldDB" id="A0A9W9Z9V6"/>
<feature type="compositionally biased region" description="Basic and acidic residues" evidence="1">
    <location>
        <begin position="235"/>
        <end position="250"/>
    </location>
</feature>
<proteinExistence type="predicted"/>
<accession>A0A9W9Z9V6</accession>
<feature type="compositionally biased region" description="Polar residues" evidence="1">
    <location>
        <begin position="252"/>
        <end position="266"/>
    </location>
</feature>
<feature type="region of interest" description="Disordered" evidence="1">
    <location>
        <begin position="156"/>
        <end position="194"/>
    </location>
</feature>
<dbReference type="EMBL" id="MU826391">
    <property type="protein sequence ID" value="KAJ7376748.1"/>
    <property type="molecule type" value="Genomic_DNA"/>
</dbReference>